<evidence type="ECO:0000313" key="2">
    <source>
        <dbReference type="EMBL" id="GGX13551.1"/>
    </source>
</evidence>
<accession>A0ABQ2XEF5</accession>
<sequence length="98" mass="10641">MSPFSRTPRTVLGTLVPGVLNPGAATRILCVILAREAGSLRDLAMWVRPEATERPRTFALVERGLRTLAPCQRSSSHDHVNPVGPVRRKLASGITRSS</sequence>
<protein>
    <recommendedName>
        <fullName evidence="4">Transposase</fullName>
    </recommendedName>
</protein>
<proteinExistence type="predicted"/>
<gene>
    <name evidence="2" type="ORF">GCM10010383_49500</name>
</gene>
<reference evidence="3" key="1">
    <citation type="journal article" date="2019" name="Int. J. Syst. Evol. Microbiol.">
        <title>The Global Catalogue of Microorganisms (GCM) 10K type strain sequencing project: providing services to taxonomists for standard genome sequencing and annotation.</title>
        <authorList>
            <consortium name="The Broad Institute Genomics Platform"/>
            <consortium name="The Broad Institute Genome Sequencing Center for Infectious Disease"/>
            <person name="Wu L."/>
            <person name="Ma J."/>
        </authorList>
    </citation>
    <scope>NUCLEOTIDE SEQUENCE [LARGE SCALE GENOMIC DNA]</scope>
    <source>
        <strain evidence="3">JCM 4866</strain>
    </source>
</reference>
<name>A0ABQ2XEF5_9ACTN</name>
<evidence type="ECO:0000313" key="3">
    <source>
        <dbReference type="Proteomes" id="UP000617743"/>
    </source>
</evidence>
<dbReference type="EMBL" id="BMWC01000007">
    <property type="protein sequence ID" value="GGX13551.1"/>
    <property type="molecule type" value="Genomic_DNA"/>
</dbReference>
<organism evidence="2 3">
    <name type="scientific">Streptomyces lomondensis</name>
    <dbReference type="NCBI Taxonomy" id="68229"/>
    <lineage>
        <taxon>Bacteria</taxon>
        <taxon>Bacillati</taxon>
        <taxon>Actinomycetota</taxon>
        <taxon>Actinomycetes</taxon>
        <taxon>Kitasatosporales</taxon>
        <taxon>Streptomycetaceae</taxon>
        <taxon>Streptomyces</taxon>
    </lineage>
</organism>
<keyword evidence="3" id="KW-1185">Reference proteome</keyword>
<evidence type="ECO:0000256" key="1">
    <source>
        <dbReference type="SAM" id="MobiDB-lite"/>
    </source>
</evidence>
<evidence type="ECO:0008006" key="4">
    <source>
        <dbReference type="Google" id="ProtNLM"/>
    </source>
</evidence>
<feature type="region of interest" description="Disordered" evidence="1">
    <location>
        <begin position="72"/>
        <end position="98"/>
    </location>
</feature>
<comment type="caution">
    <text evidence="2">The sequence shown here is derived from an EMBL/GenBank/DDBJ whole genome shotgun (WGS) entry which is preliminary data.</text>
</comment>
<dbReference type="Proteomes" id="UP000617743">
    <property type="component" value="Unassembled WGS sequence"/>
</dbReference>